<dbReference type="AlphaFoldDB" id="A0A2M7W362"/>
<feature type="transmembrane region" description="Helical" evidence="2">
    <location>
        <begin position="39"/>
        <end position="64"/>
    </location>
</feature>
<proteinExistence type="inferred from homology"/>
<evidence type="ECO:0000256" key="2">
    <source>
        <dbReference type="SAM" id="Phobius"/>
    </source>
</evidence>
<evidence type="ECO:0000259" key="3">
    <source>
        <dbReference type="Pfam" id="PF03816"/>
    </source>
</evidence>
<dbReference type="InterPro" id="IPR004474">
    <property type="entry name" value="LytR_CpsA_psr"/>
</dbReference>
<evidence type="ECO:0000313" key="5">
    <source>
        <dbReference type="Proteomes" id="UP000228952"/>
    </source>
</evidence>
<dbReference type="PANTHER" id="PTHR33392:SF6">
    <property type="entry name" value="POLYISOPRENYL-TEICHOIC ACID--PEPTIDOGLYCAN TEICHOIC ACID TRANSFERASE TAGU"/>
    <property type="match status" value="1"/>
</dbReference>
<keyword evidence="2" id="KW-0472">Membrane</keyword>
<dbReference type="EMBL" id="PFQB01000009">
    <property type="protein sequence ID" value="PJA15751.1"/>
    <property type="molecule type" value="Genomic_DNA"/>
</dbReference>
<dbReference type="PANTHER" id="PTHR33392">
    <property type="entry name" value="POLYISOPRENYL-TEICHOIC ACID--PEPTIDOGLYCAN TEICHOIC ACID TRANSFERASE TAGU"/>
    <property type="match status" value="1"/>
</dbReference>
<protein>
    <recommendedName>
        <fullName evidence="3">Cell envelope-related transcriptional attenuator domain-containing protein</fullName>
    </recommendedName>
</protein>
<sequence>MKLTLKKEYTSNPSHLDPLEKKEKGMITSIPTYKKKPSLLGTLFSTIAILLPVALFAVAIPYVIMLGSSVLQPFIKAANFTVTGNSSAFSTLKKEPSLLKASNGNTNILIVGIDTRSGGSKLLNTDTIILASYNPKYNEISMMSFPRDLNVNFPNTPSYGKINATYAYGEIRKKESGMEYLKQLIESISGQKIQYHVMVDLKGFTSVINFLGGVDVNVVPGFKGWYPQGGKYVSVTFKRGMNHMTGDSALQYARIRHVYDADTYGDYLAEASDFGRARRQQKIIQAVIDKASKVEAFQNTKKIFEIMGAVAKNIKINRVTPEDVEAGLNILKDKGKPASYSIVLDPSAGGGGRLLRRGSGTLYTIEPTAGRSNWSQVKNFVKDYYTSPGLVTIKKPIYVYNNGASSFSSKLSSMSSRYYYASFKSGGTPKGLPAAGVYNIGGTISASTAKYLASAYKLNYIEVDSTVTVPKPKNCYIVIVLGK</sequence>
<comment type="caution">
    <text evidence="4">The sequence shown here is derived from an EMBL/GenBank/DDBJ whole genome shotgun (WGS) entry which is preliminary data.</text>
</comment>
<comment type="similarity">
    <text evidence="1">Belongs to the LytR/CpsA/Psr (LCP) family.</text>
</comment>
<gene>
    <name evidence="4" type="ORF">COX64_00345</name>
</gene>
<dbReference type="InterPro" id="IPR050922">
    <property type="entry name" value="LytR/CpsA/Psr_CW_biosynth"/>
</dbReference>
<accession>A0A2M7W362</accession>
<reference evidence="5" key="1">
    <citation type="submission" date="2017-09" db="EMBL/GenBank/DDBJ databases">
        <title>Depth-based differentiation of microbial function through sediment-hosted aquifers and enrichment of novel symbionts in the deep terrestrial subsurface.</title>
        <authorList>
            <person name="Probst A.J."/>
            <person name="Ladd B."/>
            <person name="Jarett J.K."/>
            <person name="Geller-Mcgrath D.E."/>
            <person name="Sieber C.M.K."/>
            <person name="Emerson J.B."/>
            <person name="Anantharaman K."/>
            <person name="Thomas B.C."/>
            <person name="Malmstrom R."/>
            <person name="Stieglmeier M."/>
            <person name="Klingl A."/>
            <person name="Woyke T."/>
            <person name="Ryan C.M."/>
            <person name="Banfield J.F."/>
        </authorList>
    </citation>
    <scope>NUCLEOTIDE SEQUENCE [LARGE SCALE GENOMIC DNA]</scope>
</reference>
<feature type="domain" description="Cell envelope-related transcriptional attenuator" evidence="3">
    <location>
        <begin position="124"/>
        <end position="292"/>
    </location>
</feature>
<dbReference type="Gene3D" id="3.40.630.190">
    <property type="entry name" value="LCP protein"/>
    <property type="match status" value="1"/>
</dbReference>
<keyword evidence="2" id="KW-1133">Transmembrane helix</keyword>
<keyword evidence="2" id="KW-0812">Transmembrane</keyword>
<dbReference type="Pfam" id="PF03816">
    <property type="entry name" value="LytR_cpsA_psr"/>
    <property type="match status" value="1"/>
</dbReference>
<name>A0A2M7W362_9BACT</name>
<evidence type="ECO:0000256" key="1">
    <source>
        <dbReference type="ARBA" id="ARBA00006068"/>
    </source>
</evidence>
<evidence type="ECO:0000313" key="4">
    <source>
        <dbReference type="EMBL" id="PJA15751.1"/>
    </source>
</evidence>
<organism evidence="4 5">
    <name type="scientific">Candidatus Dojkabacteria bacterium CG_4_10_14_0_2_um_filter_Dojkabacteria_WS6_41_15</name>
    <dbReference type="NCBI Taxonomy" id="2014249"/>
    <lineage>
        <taxon>Bacteria</taxon>
        <taxon>Candidatus Dojkabacteria</taxon>
    </lineage>
</organism>
<dbReference type="Proteomes" id="UP000228952">
    <property type="component" value="Unassembled WGS sequence"/>
</dbReference>
<dbReference type="NCBIfam" id="TIGR00350">
    <property type="entry name" value="lytR_cpsA_psr"/>
    <property type="match status" value="1"/>
</dbReference>